<dbReference type="VEuPathDB" id="FungiDB:SPPG_09033"/>
<dbReference type="GeneID" id="27692158"/>
<organism evidence="2 3">
    <name type="scientific">Spizellomyces punctatus (strain DAOM BR117)</name>
    <dbReference type="NCBI Taxonomy" id="645134"/>
    <lineage>
        <taxon>Eukaryota</taxon>
        <taxon>Fungi</taxon>
        <taxon>Fungi incertae sedis</taxon>
        <taxon>Chytridiomycota</taxon>
        <taxon>Chytridiomycota incertae sedis</taxon>
        <taxon>Chytridiomycetes</taxon>
        <taxon>Spizellomycetales</taxon>
        <taxon>Spizellomycetaceae</taxon>
        <taxon>Spizellomyces</taxon>
    </lineage>
</organism>
<name>A0A0L0HKP6_SPIPD</name>
<gene>
    <name evidence="2" type="ORF">SPPG_09033</name>
</gene>
<evidence type="ECO:0000256" key="1">
    <source>
        <dbReference type="SAM" id="MobiDB-lite"/>
    </source>
</evidence>
<dbReference type="RefSeq" id="XP_016610080.1">
    <property type="nucleotide sequence ID" value="XM_016757186.1"/>
</dbReference>
<dbReference type="EMBL" id="KQ257453">
    <property type="protein sequence ID" value="KND02041.1"/>
    <property type="molecule type" value="Genomic_DNA"/>
</dbReference>
<proteinExistence type="predicted"/>
<evidence type="ECO:0000313" key="2">
    <source>
        <dbReference type="EMBL" id="KND02041.1"/>
    </source>
</evidence>
<sequence length="107" mass="12069">MEINQCPPTSEAATNVPSQHGRERCHEHCPNLGQARLYKMHLCNYGVNQVNGELLYNSEMSHFILPNPVPSEWKAPLKQREIPTNPLTLLKAFSSCNRGLTAVSRQQ</sequence>
<evidence type="ECO:0000313" key="3">
    <source>
        <dbReference type="Proteomes" id="UP000053201"/>
    </source>
</evidence>
<dbReference type="InParanoid" id="A0A0L0HKP6"/>
<keyword evidence="3" id="KW-1185">Reference proteome</keyword>
<dbReference type="AlphaFoldDB" id="A0A0L0HKP6"/>
<feature type="compositionally biased region" description="Polar residues" evidence="1">
    <location>
        <begin position="1"/>
        <end position="18"/>
    </location>
</feature>
<dbReference type="Proteomes" id="UP000053201">
    <property type="component" value="Unassembled WGS sequence"/>
</dbReference>
<feature type="region of interest" description="Disordered" evidence="1">
    <location>
        <begin position="1"/>
        <end position="25"/>
    </location>
</feature>
<accession>A0A0L0HKP6</accession>
<reference evidence="2 3" key="1">
    <citation type="submission" date="2009-08" db="EMBL/GenBank/DDBJ databases">
        <title>The Genome Sequence of Spizellomyces punctatus strain DAOM BR117.</title>
        <authorList>
            <consortium name="The Broad Institute Genome Sequencing Platform"/>
            <person name="Russ C."/>
            <person name="Cuomo C."/>
            <person name="Shea T."/>
            <person name="Young S.K."/>
            <person name="Zeng Q."/>
            <person name="Koehrsen M."/>
            <person name="Haas B."/>
            <person name="Borodovsky M."/>
            <person name="Guigo R."/>
            <person name="Alvarado L."/>
            <person name="Berlin A."/>
            <person name="Bochicchio J."/>
            <person name="Borenstein D."/>
            <person name="Chapman S."/>
            <person name="Chen Z."/>
            <person name="Engels R."/>
            <person name="Freedman E."/>
            <person name="Gellesch M."/>
            <person name="Goldberg J."/>
            <person name="Griggs A."/>
            <person name="Gujja S."/>
            <person name="Heiman D."/>
            <person name="Hepburn T."/>
            <person name="Howarth C."/>
            <person name="Jen D."/>
            <person name="Larson L."/>
            <person name="Lewis B."/>
            <person name="Mehta T."/>
            <person name="Park D."/>
            <person name="Pearson M."/>
            <person name="Roberts A."/>
            <person name="Saif S."/>
            <person name="Shenoy N."/>
            <person name="Sisk P."/>
            <person name="Stolte C."/>
            <person name="Sykes S."/>
            <person name="Thomson T."/>
            <person name="Walk T."/>
            <person name="White J."/>
            <person name="Yandava C."/>
            <person name="Burger G."/>
            <person name="Gray M.W."/>
            <person name="Holland P.W.H."/>
            <person name="King N."/>
            <person name="Lang F.B.F."/>
            <person name="Roger A.J."/>
            <person name="Ruiz-Trillo I."/>
            <person name="Lander E."/>
            <person name="Nusbaum C."/>
        </authorList>
    </citation>
    <scope>NUCLEOTIDE SEQUENCE [LARGE SCALE GENOMIC DNA]</scope>
    <source>
        <strain evidence="2 3">DAOM BR117</strain>
    </source>
</reference>
<protein>
    <submittedName>
        <fullName evidence="2">Uncharacterized protein</fullName>
    </submittedName>
</protein>